<reference evidence="1" key="1">
    <citation type="submission" date="2022-06" db="EMBL/GenBank/DDBJ databases">
        <authorList>
            <person name="Legras J.-L."/>
            <person name="Devillers H."/>
            <person name="Grondin C."/>
        </authorList>
    </citation>
    <scope>NUCLEOTIDE SEQUENCE</scope>
    <source>
        <strain evidence="1">CLIB 1444</strain>
    </source>
</reference>
<organism evidence="1 2">
    <name type="scientific">[Candida] jaroonii</name>
    <dbReference type="NCBI Taxonomy" id="467808"/>
    <lineage>
        <taxon>Eukaryota</taxon>
        <taxon>Fungi</taxon>
        <taxon>Dikarya</taxon>
        <taxon>Ascomycota</taxon>
        <taxon>Saccharomycotina</taxon>
        <taxon>Pichiomycetes</taxon>
        <taxon>Debaryomycetaceae</taxon>
        <taxon>Yamadazyma</taxon>
    </lineage>
</organism>
<gene>
    <name evidence="1" type="ORF">CLIB1444_10S00166</name>
</gene>
<evidence type="ECO:0000313" key="2">
    <source>
        <dbReference type="Proteomes" id="UP001152531"/>
    </source>
</evidence>
<keyword evidence="2" id="KW-1185">Reference proteome</keyword>
<dbReference type="Proteomes" id="UP001152531">
    <property type="component" value="Unassembled WGS sequence"/>
</dbReference>
<protein>
    <submittedName>
        <fullName evidence="1">Uncharacterized protein</fullName>
    </submittedName>
</protein>
<comment type="caution">
    <text evidence="1">The sequence shown here is derived from an EMBL/GenBank/DDBJ whole genome shotgun (WGS) entry which is preliminary data.</text>
</comment>
<proteinExistence type="predicted"/>
<evidence type="ECO:0000313" key="1">
    <source>
        <dbReference type="EMBL" id="CAH6722515.1"/>
    </source>
</evidence>
<name>A0ACA9YC97_9ASCO</name>
<accession>A0ACA9YC97</accession>
<sequence length="290" mass="33026">MVKRLVIKASNSYDGDFQIVPINTLIPIKIDSDIGTFELIINIKNFDGSEFHKDNSLYNVGDDKYLNGEKFNKQSDETEQSNLSFEVNFKPNMSLNGKEFAFGNDFSTPIKDYVPTTLLSAGLKFFNWFINSTVRGDIYSEKPYLYGPILNSCTYMSIDDPIPFKYSNSDTSSNKLPENLNDNIDNTLKIPSLSLERKRFFNKLSNCENFIFLDSNTYKLKFDTNFIKMADSKYSVSLPTYNNNTFDINVSNYANDKLDNFNWIIKNGGYEGVGTGQIGLVVNFALLDED</sequence>
<dbReference type="EMBL" id="CALSDN010000010">
    <property type="protein sequence ID" value="CAH6722515.1"/>
    <property type="molecule type" value="Genomic_DNA"/>
</dbReference>